<dbReference type="InterPro" id="IPR032466">
    <property type="entry name" value="Metal_Hydrolase"/>
</dbReference>
<dbReference type="SUPFAM" id="SSF51556">
    <property type="entry name" value="Metallo-dependent hydrolases"/>
    <property type="match status" value="1"/>
</dbReference>
<dbReference type="CDD" id="cd01292">
    <property type="entry name" value="metallo-dependent_hydrolases"/>
    <property type="match status" value="1"/>
</dbReference>
<name>A0A6J7KLT2_9ZZZZ</name>
<dbReference type="PANTHER" id="PTHR42889:SF1">
    <property type="entry name" value="BLR3681 PROTEIN"/>
    <property type="match status" value="1"/>
</dbReference>
<dbReference type="PANTHER" id="PTHR42889">
    <property type="entry name" value="BLR3681 PROTEIN"/>
    <property type="match status" value="1"/>
</dbReference>
<dbReference type="Gene3D" id="3.20.20.140">
    <property type="entry name" value="Metal-dependent hydrolases"/>
    <property type="match status" value="1"/>
</dbReference>
<dbReference type="Pfam" id="PF04909">
    <property type="entry name" value="Amidohydro_2"/>
    <property type="match status" value="1"/>
</dbReference>
<evidence type="ECO:0000313" key="2">
    <source>
        <dbReference type="EMBL" id="CAB4956806.1"/>
    </source>
</evidence>
<evidence type="ECO:0000259" key="1">
    <source>
        <dbReference type="Pfam" id="PF04909"/>
    </source>
</evidence>
<dbReference type="EMBL" id="CAFBMK010000414">
    <property type="protein sequence ID" value="CAB4956806.1"/>
    <property type="molecule type" value="Genomic_DNA"/>
</dbReference>
<feature type="domain" description="Amidohydrolase-related" evidence="1">
    <location>
        <begin position="28"/>
        <end position="338"/>
    </location>
</feature>
<gene>
    <name evidence="2" type="ORF">UFOPK3564_03807</name>
</gene>
<protein>
    <submittedName>
        <fullName evidence="2">Unannotated protein</fullName>
    </submittedName>
</protein>
<sequence length="367" mass="41668">MRAPEHAGTHPHRSSTIYEKDGEQYFIVDSHLHFWDASPDNWIKGQEDYAKGWISCFHDYQSLGPPETHDTIEKFRLQTAEDFEQEVFVNGKVDFGILESTYLKDWYAEGFNSIEQNAVLLEKFPGKLRVNGRFDPRDGEAGLQQLEQDAQTYDLKGVKLYTAEWKGSSRGWRLDDATAVPFFEKCVELGITNVHVHKGPTIWPLDKDAFDVADVDHVATSFPTLNFIVEHVGLPRIEDFCFMATQEPNVYAGLSVVTGGLMHARPRFFAKVMGELLFWVGEDKMLFGSDYGIWTPKWQIEGLLDWDYPDDTFSDFPRWTDASKRKVLGLNAARLYDIPVPEHLQLAPDQGTPAAQDDAKLVSGGVL</sequence>
<reference evidence="2" key="1">
    <citation type="submission" date="2020-05" db="EMBL/GenBank/DDBJ databases">
        <authorList>
            <person name="Chiriac C."/>
            <person name="Salcher M."/>
            <person name="Ghai R."/>
            <person name="Kavagutti S V."/>
        </authorList>
    </citation>
    <scope>NUCLEOTIDE SEQUENCE</scope>
</reference>
<proteinExistence type="predicted"/>
<accession>A0A6J7KLT2</accession>
<organism evidence="2">
    <name type="scientific">freshwater metagenome</name>
    <dbReference type="NCBI Taxonomy" id="449393"/>
    <lineage>
        <taxon>unclassified sequences</taxon>
        <taxon>metagenomes</taxon>
        <taxon>ecological metagenomes</taxon>
    </lineage>
</organism>
<dbReference type="GO" id="GO:0016787">
    <property type="term" value="F:hydrolase activity"/>
    <property type="evidence" value="ECO:0007669"/>
    <property type="project" value="InterPro"/>
</dbReference>
<dbReference type="InterPro" id="IPR006680">
    <property type="entry name" value="Amidohydro-rel"/>
</dbReference>
<dbReference type="AlphaFoldDB" id="A0A6J7KLT2"/>